<dbReference type="GO" id="GO:0016255">
    <property type="term" value="P:attachment of GPI anchor to protein"/>
    <property type="evidence" value="ECO:0007669"/>
    <property type="project" value="TreeGrafter"/>
</dbReference>
<dbReference type="Proteomes" id="UP001417504">
    <property type="component" value="Unassembled WGS sequence"/>
</dbReference>
<feature type="transmembrane region" description="Helical" evidence="2">
    <location>
        <begin position="606"/>
        <end position="625"/>
    </location>
</feature>
<keyword evidence="2" id="KW-0472">Membrane</keyword>
<feature type="region of interest" description="Disordered" evidence="1">
    <location>
        <begin position="1"/>
        <end position="28"/>
    </location>
</feature>
<dbReference type="Pfam" id="PF04114">
    <property type="entry name" value="Gaa1"/>
    <property type="match status" value="1"/>
</dbReference>
<feature type="transmembrane region" description="Helical" evidence="2">
    <location>
        <begin position="631"/>
        <end position="648"/>
    </location>
</feature>
<proteinExistence type="predicted"/>
<evidence type="ECO:0000256" key="1">
    <source>
        <dbReference type="SAM" id="MobiDB-lite"/>
    </source>
</evidence>
<reference evidence="3 4" key="1">
    <citation type="submission" date="2024-01" db="EMBL/GenBank/DDBJ databases">
        <title>Genome assemblies of Stephania.</title>
        <authorList>
            <person name="Yang L."/>
        </authorList>
    </citation>
    <scope>NUCLEOTIDE SEQUENCE [LARGE SCALE GENOMIC DNA]</scope>
    <source>
        <strain evidence="3">QJT</strain>
        <tissue evidence="3">Leaf</tissue>
    </source>
</reference>
<feature type="transmembrane region" description="Helical" evidence="2">
    <location>
        <begin position="478"/>
        <end position="501"/>
    </location>
</feature>
<dbReference type="PANTHER" id="PTHR13304:SF0">
    <property type="entry name" value="GLYCOSYLPHOSPHATIDYLINOSITOL ANCHOR ATTACHMENT 1 PROTEIN"/>
    <property type="match status" value="1"/>
</dbReference>
<dbReference type="GO" id="GO:0042765">
    <property type="term" value="C:GPI-anchor transamidase complex"/>
    <property type="evidence" value="ECO:0007669"/>
    <property type="project" value="InterPro"/>
</dbReference>
<gene>
    <name evidence="3" type="ORF">Sjap_023507</name>
</gene>
<feature type="transmembrane region" description="Helical" evidence="2">
    <location>
        <begin position="540"/>
        <end position="558"/>
    </location>
</feature>
<accession>A0AAP0HPA5</accession>
<feature type="transmembrane region" description="Helical" evidence="2">
    <location>
        <begin position="712"/>
        <end position="731"/>
    </location>
</feature>
<dbReference type="AlphaFoldDB" id="A0AAP0HPA5"/>
<dbReference type="PIRSF" id="PIRSF036762">
    <property type="entry name" value="GAA1"/>
    <property type="match status" value="1"/>
</dbReference>
<dbReference type="InterPro" id="IPR007246">
    <property type="entry name" value="Gaa1"/>
</dbReference>
<evidence type="ECO:0000313" key="3">
    <source>
        <dbReference type="EMBL" id="KAK9090330.1"/>
    </source>
</evidence>
<feature type="transmembrane region" description="Helical" evidence="2">
    <location>
        <begin position="570"/>
        <end position="594"/>
    </location>
</feature>
<feature type="transmembrane region" description="Helical" evidence="2">
    <location>
        <begin position="660"/>
        <end position="682"/>
    </location>
</feature>
<keyword evidence="4" id="KW-1185">Reference proteome</keyword>
<protein>
    <recommendedName>
        <fullName evidence="5">Glycosylphosphatidylinositol anchor attachment 1 protein</fullName>
    </recommendedName>
</protein>
<feature type="compositionally biased region" description="Polar residues" evidence="1">
    <location>
        <begin position="1"/>
        <end position="14"/>
    </location>
</feature>
<feature type="transmembrane region" description="Helical" evidence="2">
    <location>
        <begin position="36"/>
        <end position="62"/>
    </location>
</feature>
<evidence type="ECO:0000256" key="2">
    <source>
        <dbReference type="SAM" id="Phobius"/>
    </source>
</evidence>
<name>A0AAP0HPA5_9MAGN</name>
<sequence>MCVRTAQSKNSPMATTDAGVPSSQPPNPKPRPIVRIAMFLISHSALFSSICCAAGILALFLLPLLAKNTYVSENALMPGSANPMFSNHDTMEANRLVKEIMDLKLSSGIAGIEISNLLGKYMTERDADVYHHNFHVQKNQFHLGNFFSDSSYSWHVKENRSCTQYGINTVAIIRAPRGDGKEAIVLVSPYNSTNIRLSDALSLGLSYSIFSLLSRVNWLAKDIIWLAADSRFGEYVSVAAWLKDYHNPSFLDLDKSDDGTCPVSHALLSRKGQPTTAGSRLNVFRRAGTMAAALVFKVVDGKEETKDTLSIYAEASNGQMPNLDLINIVNYLAVHRQGLHVKVAKLYSVLNAAWLRTVGQIFEFIGKTAKSVNPQWGFGISAADYVDGTATLASSIYYQALGIPTGSHGAFRDYQIDAITLEMSPRSSLYNEVRRSDFLLGGGRLLEGVIRSVNNLLEKFHQSFFLYLLSAPSKFVSVGIYMIVFMLLIIPLPMVAASLYSGPNERESSARTNNENPDPAVAIVTTSGSKSCKWLHAARVVFVVHLWSGMVSLIPYLINQLPERTPTACMLVWVLLSFVGLIILYCIAGSPYSYKISHQPPDREWAVLKAVMISVASIGLGLMSIINYATAQIGAIFMVPMCLLAHPLKHAGTAGKLRVLSLTTSNMVLAVIGFPPGALLLVKGWLEGFDGVSFGDFWIWAETLWTWNSATYLYLVLIQLPCWVLCMHILLHP</sequence>
<evidence type="ECO:0008006" key="5">
    <source>
        <dbReference type="Google" id="ProtNLM"/>
    </source>
</evidence>
<keyword evidence="2" id="KW-1133">Transmembrane helix</keyword>
<keyword evidence="2" id="KW-0812">Transmembrane</keyword>
<organism evidence="3 4">
    <name type="scientific">Stephania japonica</name>
    <dbReference type="NCBI Taxonomy" id="461633"/>
    <lineage>
        <taxon>Eukaryota</taxon>
        <taxon>Viridiplantae</taxon>
        <taxon>Streptophyta</taxon>
        <taxon>Embryophyta</taxon>
        <taxon>Tracheophyta</taxon>
        <taxon>Spermatophyta</taxon>
        <taxon>Magnoliopsida</taxon>
        <taxon>Ranunculales</taxon>
        <taxon>Menispermaceae</taxon>
        <taxon>Menispermoideae</taxon>
        <taxon>Cissampelideae</taxon>
        <taxon>Stephania</taxon>
    </lineage>
</organism>
<dbReference type="EMBL" id="JBBNAE010000010">
    <property type="protein sequence ID" value="KAK9090330.1"/>
    <property type="molecule type" value="Genomic_DNA"/>
</dbReference>
<evidence type="ECO:0000313" key="4">
    <source>
        <dbReference type="Proteomes" id="UP001417504"/>
    </source>
</evidence>
<comment type="caution">
    <text evidence="3">The sequence shown here is derived from an EMBL/GenBank/DDBJ whole genome shotgun (WGS) entry which is preliminary data.</text>
</comment>
<dbReference type="PANTHER" id="PTHR13304">
    <property type="entry name" value="GLYCOSYLPHOSPHATIDYLINOSITOL ANCHOR ATTACHMENT 1 PROTEIN"/>
    <property type="match status" value="1"/>
</dbReference>